<dbReference type="GO" id="GO:0005634">
    <property type="term" value="C:nucleus"/>
    <property type="evidence" value="ECO:0007669"/>
    <property type="project" value="UniProtKB-SubCell"/>
</dbReference>
<evidence type="ECO:0000313" key="10">
    <source>
        <dbReference type="Proteomes" id="UP000005408"/>
    </source>
</evidence>
<comment type="subcellular location">
    <subcellularLocation>
        <location evidence="1">Nucleus</location>
    </subcellularLocation>
</comment>
<dbReference type="InterPro" id="IPR003650">
    <property type="entry name" value="Orange_dom"/>
</dbReference>
<evidence type="ECO:0008006" key="11">
    <source>
        <dbReference type="Google" id="ProtNLM"/>
    </source>
</evidence>
<feature type="compositionally biased region" description="Basic and acidic residues" evidence="6">
    <location>
        <begin position="385"/>
        <end position="400"/>
    </location>
</feature>
<sequence>MEGSEKIPDVSSTASETRKNSKPVMEKKRRARINASLAELKSLLLDVMKSEGTRQNKMEKADILEMTVRHLRQLQRQQFSALNATDPVVINKYRLGFNECASEVSKYLSNTDGLNAEFRARLLNHLANVTMNVEPEENKDLSPKSSTMNRTNYNAPYPIKTNNLNVVHSNTGSPLKVKGNPVQISNSIATDGLQNFEKNNNTQKLENVVCTEQNVTSKVIHGVHTFPTQMSSGEVAFIIPAANMLQYGAIPNYVIPVIQPQGAIQIATSSSNIIQAQQTMPIAYSGTTSTPHSIVSSVVPNTSFITSTNNTMNLPVSLVSSENGAFVVQHREQSPQFTSLPVTTNHTQVTHVQNIDLSSNNNNKVNEGESPFRSRGIVPSIELRNPPRELDKSDPMWRPW</sequence>
<evidence type="ECO:0000256" key="1">
    <source>
        <dbReference type="ARBA" id="ARBA00004123"/>
    </source>
</evidence>
<protein>
    <recommendedName>
        <fullName evidence="11">Transcription factor HES-1</fullName>
    </recommendedName>
</protein>
<keyword evidence="3" id="KW-0238">DNA-binding</keyword>
<dbReference type="SMART" id="SM00353">
    <property type="entry name" value="HLH"/>
    <property type="match status" value="1"/>
</dbReference>
<dbReference type="PROSITE" id="PS51054">
    <property type="entry name" value="ORANGE"/>
    <property type="match status" value="1"/>
</dbReference>
<keyword evidence="2" id="KW-0805">Transcription regulation</keyword>
<dbReference type="GO" id="GO:0046983">
    <property type="term" value="F:protein dimerization activity"/>
    <property type="evidence" value="ECO:0007669"/>
    <property type="project" value="InterPro"/>
</dbReference>
<evidence type="ECO:0000256" key="3">
    <source>
        <dbReference type="ARBA" id="ARBA00023125"/>
    </source>
</evidence>
<dbReference type="PROSITE" id="PS50888">
    <property type="entry name" value="BHLH"/>
    <property type="match status" value="1"/>
</dbReference>
<keyword evidence="5" id="KW-0539">Nucleus</keyword>
<dbReference type="FunFam" id="4.10.280.10:FF:000009">
    <property type="entry name" value="Transcription factor HES-1"/>
    <property type="match status" value="1"/>
</dbReference>
<dbReference type="EnsemblMetazoa" id="G20623.7">
    <property type="protein sequence ID" value="G20623.7:cds"/>
    <property type="gene ID" value="G20623"/>
</dbReference>
<dbReference type="CDD" id="cd18913">
    <property type="entry name" value="bHLH-O_hairy_like"/>
    <property type="match status" value="1"/>
</dbReference>
<accession>A0A8W8JRK3</accession>
<organism evidence="9 10">
    <name type="scientific">Magallana gigas</name>
    <name type="common">Pacific oyster</name>
    <name type="synonym">Crassostrea gigas</name>
    <dbReference type="NCBI Taxonomy" id="29159"/>
    <lineage>
        <taxon>Eukaryota</taxon>
        <taxon>Metazoa</taxon>
        <taxon>Spiralia</taxon>
        <taxon>Lophotrochozoa</taxon>
        <taxon>Mollusca</taxon>
        <taxon>Bivalvia</taxon>
        <taxon>Autobranchia</taxon>
        <taxon>Pteriomorphia</taxon>
        <taxon>Ostreida</taxon>
        <taxon>Ostreoidea</taxon>
        <taxon>Ostreidae</taxon>
        <taxon>Magallana</taxon>
    </lineage>
</organism>
<dbReference type="OrthoDB" id="6132344at2759"/>
<dbReference type="PANTHER" id="PTHR10985">
    <property type="entry name" value="BASIC HELIX-LOOP-HELIX TRANSCRIPTION FACTOR, HES-RELATED"/>
    <property type="match status" value="1"/>
</dbReference>
<feature type="region of interest" description="Disordered" evidence="6">
    <location>
        <begin position="358"/>
        <end position="400"/>
    </location>
</feature>
<keyword evidence="10" id="KW-1185">Reference proteome</keyword>
<dbReference type="Gene3D" id="6.10.250.980">
    <property type="match status" value="1"/>
</dbReference>
<dbReference type="Gene3D" id="4.10.280.10">
    <property type="entry name" value="Helix-loop-helix DNA-binding domain"/>
    <property type="match status" value="1"/>
</dbReference>
<dbReference type="GO" id="GO:0006355">
    <property type="term" value="P:regulation of DNA-templated transcription"/>
    <property type="evidence" value="ECO:0007669"/>
    <property type="project" value="InterPro"/>
</dbReference>
<dbReference type="Pfam" id="PF07527">
    <property type="entry name" value="Hairy_orange"/>
    <property type="match status" value="1"/>
</dbReference>
<dbReference type="SUPFAM" id="SSF47459">
    <property type="entry name" value="HLH, helix-loop-helix DNA-binding domain"/>
    <property type="match status" value="1"/>
</dbReference>
<dbReference type="AlphaFoldDB" id="A0A8W8JRK3"/>
<evidence type="ECO:0000313" key="9">
    <source>
        <dbReference type="EnsemblMetazoa" id="G20623.5:cds"/>
    </source>
</evidence>
<dbReference type="EnsemblMetazoa" id="G20623.4">
    <property type="protein sequence ID" value="G20623.4:cds"/>
    <property type="gene ID" value="G20623"/>
</dbReference>
<reference evidence="9" key="1">
    <citation type="submission" date="2022-08" db="UniProtKB">
        <authorList>
            <consortium name="EnsemblMetazoa"/>
        </authorList>
    </citation>
    <scope>IDENTIFICATION</scope>
    <source>
        <strain evidence="9">05x7-T-G4-1.051#20</strain>
    </source>
</reference>
<evidence type="ECO:0000256" key="2">
    <source>
        <dbReference type="ARBA" id="ARBA00023015"/>
    </source>
</evidence>
<evidence type="ECO:0000256" key="5">
    <source>
        <dbReference type="ARBA" id="ARBA00023242"/>
    </source>
</evidence>
<feature type="region of interest" description="Disordered" evidence="6">
    <location>
        <begin position="1"/>
        <end position="28"/>
    </location>
</feature>
<dbReference type="Pfam" id="PF00010">
    <property type="entry name" value="HLH"/>
    <property type="match status" value="1"/>
</dbReference>
<keyword evidence="4" id="KW-0804">Transcription</keyword>
<proteinExistence type="predicted"/>
<dbReference type="InterPro" id="IPR050370">
    <property type="entry name" value="HES_HEY"/>
</dbReference>
<feature type="domain" description="Orange" evidence="8">
    <location>
        <begin position="93"/>
        <end position="126"/>
    </location>
</feature>
<dbReference type="SUPFAM" id="SSF158457">
    <property type="entry name" value="Orange domain-like"/>
    <property type="match status" value="1"/>
</dbReference>
<dbReference type="OMA" id="RIQPMAC"/>
<evidence type="ECO:0000256" key="6">
    <source>
        <dbReference type="SAM" id="MobiDB-lite"/>
    </source>
</evidence>
<dbReference type="EnsemblMetazoa" id="G20623.2">
    <property type="protein sequence ID" value="G20623.2:cds"/>
    <property type="gene ID" value="G20623"/>
</dbReference>
<dbReference type="GO" id="GO:0003677">
    <property type="term" value="F:DNA binding"/>
    <property type="evidence" value="ECO:0007669"/>
    <property type="project" value="UniProtKB-KW"/>
</dbReference>
<evidence type="ECO:0000256" key="4">
    <source>
        <dbReference type="ARBA" id="ARBA00023163"/>
    </source>
</evidence>
<feature type="domain" description="BHLH" evidence="7">
    <location>
        <begin position="17"/>
        <end position="74"/>
    </location>
</feature>
<dbReference type="SMART" id="SM00511">
    <property type="entry name" value="ORANGE"/>
    <property type="match status" value="1"/>
</dbReference>
<dbReference type="Proteomes" id="UP000005408">
    <property type="component" value="Unassembled WGS sequence"/>
</dbReference>
<dbReference type="InterPro" id="IPR036638">
    <property type="entry name" value="HLH_DNA-bd_sf"/>
</dbReference>
<dbReference type="InterPro" id="IPR011598">
    <property type="entry name" value="bHLH_dom"/>
</dbReference>
<dbReference type="EnsemblMetazoa" id="G20623.5">
    <property type="protein sequence ID" value="G20623.5:cds"/>
    <property type="gene ID" value="G20623"/>
</dbReference>
<evidence type="ECO:0000259" key="8">
    <source>
        <dbReference type="PROSITE" id="PS51054"/>
    </source>
</evidence>
<evidence type="ECO:0000259" key="7">
    <source>
        <dbReference type="PROSITE" id="PS50888"/>
    </source>
</evidence>
<name>A0A8W8JRK3_MAGGI</name>
<dbReference type="EnsemblMetazoa" id="G20623.1">
    <property type="protein sequence ID" value="G20623.1:cds"/>
    <property type="gene ID" value="G20623"/>
</dbReference>